<dbReference type="Proteomes" id="UP000044806">
    <property type="component" value="Unassembled WGS sequence"/>
</dbReference>
<sequence>MNTIGDAATFNVPIRHVRYGFFPAVLELSLRAKQLHRF</sequence>
<evidence type="ECO:0000313" key="4">
    <source>
        <dbReference type="Proteomes" id="UP000044806"/>
    </source>
</evidence>
<dbReference type="AlphaFoldDB" id="A0A655WUU2"/>
<organism evidence="2 3">
    <name type="scientific">Vibrio cholerae</name>
    <dbReference type="NCBI Taxonomy" id="666"/>
    <lineage>
        <taxon>Bacteria</taxon>
        <taxon>Pseudomonadati</taxon>
        <taxon>Pseudomonadota</taxon>
        <taxon>Gammaproteobacteria</taxon>
        <taxon>Vibrionales</taxon>
        <taxon>Vibrionaceae</taxon>
        <taxon>Vibrio</taxon>
    </lineage>
</organism>
<dbReference type="EMBL" id="CWQY01000001">
    <property type="protein sequence ID" value="CSB98562.1"/>
    <property type="molecule type" value="Genomic_DNA"/>
</dbReference>
<dbReference type="EMBL" id="CWOW01000005">
    <property type="protein sequence ID" value="CSA32874.1"/>
    <property type="molecule type" value="Genomic_DNA"/>
</dbReference>
<accession>A0A655WUU2</accession>
<protein>
    <submittedName>
        <fullName evidence="2">Uncharacterized protein</fullName>
    </submittedName>
</protein>
<gene>
    <name evidence="1" type="ORF">ERS013165_01326</name>
    <name evidence="2" type="ORF">ERS013200_00260</name>
</gene>
<proteinExistence type="predicted"/>
<evidence type="ECO:0000313" key="3">
    <source>
        <dbReference type="Proteomes" id="UP000041770"/>
    </source>
</evidence>
<name>A0A655WUU2_VIBCL</name>
<reference evidence="3 4" key="1">
    <citation type="submission" date="2015-07" db="EMBL/GenBank/DDBJ databases">
        <authorList>
            <consortium name="Pathogen Informatics"/>
        </authorList>
    </citation>
    <scope>NUCLEOTIDE SEQUENCE [LARGE SCALE GENOMIC DNA]</scope>
    <source>
        <strain evidence="2 3">A316</strain>
        <strain evidence="1 4">A51</strain>
    </source>
</reference>
<evidence type="ECO:0000313" key="2">
    <source>
        <dbReference type="EMBL" id="CSB98562.1"/>
    </source>
</evidence>
<dbReference type="Proteomes" id="UP000041770">
    <property type="component" value="Unassembled WGS sequence"/>
</dbReference>
<evidence type="ECO:0000313" key="1">
    <source>
        <dbReference type="EMBL" id="CSA32874.1"/>
    </source>
</evidence>